<dbReference type="GeneID" id="42456613"/>
<dbReference type="RefSeq" id="WP_020224774.1">
    <property type="nucleotide sequence ID" value="NZ_AP031450.1"/>
</dbReference>
<dbReference type="EMBL" id="WKPI01000001">
    <property type="protein sequence ID" value="MSC31625.1"/>
    <property type="molecule type" value="Genomic_DNA"/>
</dbReference>
<dbReference type="AlphaFoldDB" id="A0A6N7S2D0"/>
<accession>A0A6N7S2D0</accession>
<dbReference type="PROSITE" id="PS51257">
    <property type="entry name" value="PROKAR_LIPOPROTEIN"/>
    <property type="match status" value="1"/>
</dbReference>
<evidence type="ECO:0000313" key="3">
    <source>
        <dbReference type="Proteomes" id="UP000433575"/>
    </source>
</evidence>
<dbReference type="Proteomes" id="UP000480929">
    <property type="component" value="Unassembled WGS sequence"/>
</dbReference>
<evidence type="ECO:0000313" key="1">
    <source>
        <dbReference type="EMBL" id="MSA87830.1"/>
    </source>
</evidence>
<protein>
    <submittedName>
        <fullName evidence="1">Uncharacterized protein</fullName>
    </submittedName>
</protein>
<reference evidence="3 4" key="1">
    <citation type="journal article" date="2019" name="Nat. Med.">
        <title>A library of human gut bacterial isolates paired with longitudinal multiomics data enables mechanistic microbiome research.</title>
        <authorList>
            <person name="Poyet M."/>
            <person name="Groussin M."/>
            <person name="Gibbons S.M."/>
            <person name="Avila-Pacheco J."/>
            <person name="Jiang X."/>
            <person name="Kearney S.M."/>
            <person name="Perrotta A.R."/>
            <person name="Berdy B."/>
            <person name="Zhao S."/>
            <person name="Lieberman T.D."/>
            <person name="Swanson P.K."/>
            <person name="Smith M."/>
            <person name="Roesemann S."/>
            <person name="Alexander J.E."/>
            <person name="Rich S.A."/>
            <person name="Livny J."/>
            <person name="Vlamakis H."/>
            <person name="Clish C."/>
            <person name="Bullock K."/>
            <person name="Deik A."/>
            <person name="Scott J."/>
            <person name="Pierce K.A."/>
            <person name="Xavier R.J."/>
            <person name="Alm E.J."/>
        </authorList>
    </citation>
    <scope>NUCLEOTIDE SEQUENCE [LARGE SCALE GENOMIC DNA]</scope>
    <source>
        <strain evidence="1 3">BIOML-A4</strain>
        <strain evidence="2 4">BIOML-A5</strain>
    </source>
</reference>
<dbReference type="EMBL" id="WKPJ01000001">
    <property type="protein sequence ID" value="MSA87830.1"/>
    <property type="molecule type" value="Genomic_DNA"/>
</dbReference>
<dbReference type="Proteomes" id="UP000433575">
    <property type="component" value="Unassembled WGS sequence"/>
</dbReference>
<name>A0A6N7S2D0_9FIRM</name>
<comment type="caution">
    <text evidence="1">The sequence shown here is derived from an EMBL/GenBank/DDBJ whole genome shotgun (WGS) entry which is preliminary data.</text>
</comment>
<proteinExistence type="predicted"/>
<dbReference type="OrthoDB" id="9920886at2"/>
<sequence length="113" mass="12226">MISWLLRGLSLTFCLLLSCGLLLVPPLLLPAQLTVQNEAQTEKEAQLQLAEGLNKKKTAVFSTDLALGKAQPPRVDLPASFLDQRLTVQLCAQVAKPKVLAVPVGRLAPPFQL</sequence>
<gene>
    <name evidence="2" type="ORF">GKD88_00590</name>
    <name evidence="1" type="ORF">GKE08_00585</name>
</gene>
<keyword evidence="4" id="KW-1185">Reference proteome</keyword>
<evidence type="ECO:0000313" key="4">
    <source>
        <dbReference type="Proteomes" id="UP000480929"/>
    </source>
</evidence>
<evidence type="ECO:0000313" key="2">
    <source>
        <dbReference type="EMBL" id="MSC31625.1"/>
    </source>
</evidence>
<organism evidence="1 3">
    <name type="scientific">Holdemania massiliensis</name>
    <dbReference type="NCBI Taxonomy" id="1468449"/>
    <lineage>
        <taxon>Bacteria</taxon>
        <taxon>Bacillati</taxon>
        <taxon>Bacillota</taxon>
        <taxon>Erysipelotrichia</taxon>
        <taxon>Erysipelotrichales</taxon>
        <taxon>Erysipelotrichaceae</taxon>
        <taxon>Holdemania</taxon>
    </lineage>
</organism>